<name>A0A9P4I0M5_9PEZI</name>
<dbReference type="Gene3D" id="3.40.50.720">
    <property type="entry name" value="NAD(P)-binding Rossmann-like Domain"/>
    <property type="match status" value="1"/>
</dbReference>
<dbReference type="EMBL" id="ML978142">
    <property type="protein sequence ID" value="KAF2092780.1"/>
    <property type="molecule type" value="Genomic_DNA"/>
</dbReference>
<dbReference type="InterPro" id="IPR001509">
    <property type="entry name" value="Epimerase_deHydtase"/>
</dbReference>
<dbReference type="SUPFAM" id="SSF51735">
    <property type="entry name" value="NAD(P)-binding Rossmann-fold domains"/>
    <property type="match status" value="1"/>
</dbReference>
<proteinExistence type="predicted"/>
<dbReference type="AlphaFoldDB" id="A0A9P4I0M5"/>
<sequence>MAPTKVLVTGVTGFIGGTILSHLISSQNPTTKNLQISVLTRNDDRAKSFSSANLKVYLIRDLDDTAAITAAASENDIVIHTASGYHTGSAEALTKGLGIRKQQNPNAEVYYIHTSGTSNLADRPISKTYLESRTFSDKDPDVYAYLQKREATEAYPQRTTDIAVVETGKKEGVPTTIIMSPAIYGLVPHPMKSALKEGKAEYVGDGKGVWDFVHVLDLAPLYEIVLLDWVEGRRRVPAGERAILFSGTGSFAWKDVAERISKAGVELGNLKDAETRSVSLAEAARKWVGGDEQLCEPGFASNSRTKAEIGKELGWKPTKTREDWEGSFLDEFREVVKKAEKL</sequence>
<dbReference type="Pfam" id="PF01370">
    <property type="entry name" value="Epimerase"/>
    <property type="match status" value="1"/>
</dbReference>
<organism evidence="2 3">
    <name type="scientific">Rhizodiscina lignyota</name>
    <dbReference type="NCBI Taxonomy" id="1504668"/>
    <lineage>
        <taxon>Eukaryota</taxon>
        <taxon>Fungi</taxon>
        <taxon>Dikarya</taxon>
        <taxon>Ascomycota</taxon>
        <taxon>Pezizomycotina</taxon>
        <taxon>Dothideomycetes</taxon>
        <taxon>Pleosporomycetidae</taxon>
        <taxon>Aulographales</taxon>
        <taxon>Rhizodiscinaceae</taxon>
        <taxon>Rhizodiscina</taxon>
    </lineage>
</organism>
<dbReference type="OrthoDB" id="10262413at2759"/>
<accession>A0A9P4I0M5</accession>
<gene>
    <name evidence="2" type="ORF">NA57DRAFT_81929</name>
</gene>
<reference evidence="2" key="1">
    <citation type="journal article" date="2020" name="Stud. Mycol.">
        <title>101 Dothideomycetes genomes: a test case for predicting lifestyles and emergence of pathogens.</title>
        <authorList>
            <person name="Haridas S."/>
            <person name="Albert R."/>
            <person name="Binder M."/>
            <person name="Bloem J."/>
            <person name="Labutti K."/>
            <person name="Salamov A."/>
            <person name="Andreopoulos B."/>
            <person name="Baker S."/>
            <person name="Barry K."/>
            <person name="Bills G."/>
            <person name="Bluhm B."/>
            <person name="Cannon C."/>
            <person name="Castanera R."/>
            <person name="Culley D."/>
            <person name="Daum C."/>
            <person name="Ezra D."/>
            <person name="Gonzalez J."/>
            <person name="Henrissat B."/>
            <person name="Kuo A."/>
            <person name="Liang C."/>
            <person name="Lipzen A."/>
            <person name="Lutzoni F."/>
            <person name="Magnuson J."/>
            <person name="Mondo S."/>
            <person name="Nolan M."/>
            <person name="Ohm R."/>
            <person name="Pangilinan J."/>
            <person name="Park H.-J."/>
            <person name="Ramirez L."/>
            <person name="Alfaro M."/>
            <person name="Sun H."/>
            <person name="Tritt A."/>
            <person name="Yoshinaga Y."/>
            <person name="Zwiers L.-H."/>
            <person name="Turgeon B."/>
            <person name="Goodwin S."/>
            <person name="Spatafora J."/>
            <person name="Crous P."/>
            <person name="Grigoriev I."/>
        </authorList>
    </citation>
    <scope>NUCLEOTIDE SEQUENCE</scope>
    <source>
        <strain evidence="2">CBS 133067</strain>
    </source>
</reference>
<dbReference type="InterPro" id="IPR051783">
    <property type="entry name" value="NAD(P)-dependent_oxidoreduct"/>
</dbReference>
<dbReference type="PANTHER" id="PTHR48079:SF6">
    <property type="entry name" value="NAD(P)-BINDING DOMAIN-CONTAINING PROTEIN-RELATED"/>
    <property type="match status" value="1"/>
</dbReference>
<keyword evidence="3" id="KW-1185">Reference proteome</keyword>
<dbReference type="Proteomes" id="UP000799772">
    <property type="component" value="Unassembled WGS sequence"/>
</dbReference>
<evidence type="ECO:0000313" key="2">
    <source>
        <dbReference type="EMBL" id="KAF2092780.1"/>
    </source>
</evidence>
<dbReference type="GO" id="GO:0005737">
    <property type="term" value="C:cytoplasm"/>
    <property type="evidence" value="ECO:0007669"/>
    <property type="project" value="TreeGrafter"/>
</dbReference>
<dbReference type="InterPro" id="IPR036291">
    <property type="entry name" value="NAD(P)-bd_dom_sf"/>
</dbReference>
<evidence type="ECO:0000259" key="1">
    <source>
        <dbReference type="Pfam" id="PF01370"/>
    </source>
</evidence>
<dbReference type="GO" id="GO:0004029">
    <property type="term" value="F:aldehyde dehydrogenase (NAD+) activity"/>
    <property type="evidence" value="ECO:0007669"/>
    <property type="project" value="TreeGrafter"/>
</dbReference>
<feature type="domain" description="NAD-dependent epimerase/dehydratase" evidence="1">
    <location>
        <begin position="6"/>
        <end position="226"/>
    </location>
</feature>
<comment type="caution">
    <text evidence="2">The sequence shown here is derived from an EMBL/GenBank/DDBJ whole genome shotgun (WGS) entry which is preliminary data.</text>
</comment>
<dbReference type="PANTHER" id="PTHR48079">
    <property type="entry name" value="PROTEIN YEEZ"/>
    <property type="match status" value="1"/>
</dbReference>
<evidence type="ECO:0000313" key="3">
    <source>
        <dbReference type="Proteomes" id="UP000799772"/>
    </source>
</evidence>
<protein>
    <submittedName>
        <fullName evidence="2">NAD(P)-binding protein</fullName>
    </submittedName>
</protein>